<evidence type="ECO:0000256" key="5">
    <source>
        <dbReference type="ARBA" id="ARBA00022840"/>
    </source>
</evidence>
<dbReference type="InParanoid" id="D6WEB2"/>
<dbReference type="GO" id="GO:0007018">
    <property type="term" value="P:microtubule-based movement"/>
    <property type="evidence" value="ECO:0007669"/>
    <property type="project" value="InterPro"/>
</dbReference>
<feature type="domain" description="Kinesin motor" evidence="11">
    <location>
        <begin position="9"/>
        <end position="335"/>
    </location>
</feature>
<dbReference type="InterPro" id="IPR001752">
    <property type="entry name" value="Kinesin_motor_dom"/>
</dbReference>
<gene>
    <name evidence="12" type="primary">AUGUSTUS-3.0.2_03759</name>
    <name evidence="12" type="ORF">TcasGA2_TC003759</name>
</gene>
<dbReference type="Pfam" id="PF00225">
    <property type="entry name" value="Kinesin"/>
    <property type="match status" value="1"/>
</dbReference>
<keyword evidence="4 9" id="KW-0547">Nucleotide-binding</keyword>
<evidence type="ECO:0000256" key="6">
    <source>
        <dbReference type="ARBA" id="ARBA00023175"/>
    </source>
</evidence>
<organism evidence="12 13">
    <name type="scientific">Tribolium castaneum</name>
    <name type="common">Red flour beetle</name>
    <dbReference type="NCBI Taxonomy" id="7070"/>
    <lineage>
        <taxon>Eukaryota</taxon>
        <taxon>Metazoa</taxon>
        <taxon>Ecdysozoa</taxon>
        <taxon>Arthropoda</taxon>
        <taxon>Hexapoda</taxon>
        <taxon>Insecta</taxon>
        <taxon>Pterygota</taxon>
        <taxon>Neoptera</taxon>
        <taxon>Endopterygota</taxon>
        <taxon>Coleoptera</taxon>
        <taxon>Polyphaga</taxon>
        <taxon>Cucujiformia</taxon>
        <taxon>Tenebrionidae</taxon>
        <taxon>Tenebrionidae incertae sedis</taxon>
        <taxon>Tribolium</taxon>
    </lineage>
</organism>
<keyword evidence="2" id="KW-0963">Cytoplasm</keyword>
<evidence type="ECO:0000256" key="7">
    <source>
        <dbReference type="ARBA" id="ARBA00023212"/>
    </source>
</evidence>
<evidence type="ECO:0000313" key="12">
    <source>
        <dbReference type="EMBL" id="EFA00856.2"/>
    </source>
</evidence>
<dbReference type="InterPro" id="IPR036961">
    <property type="entry name" value="Kinesin_motor_dom_sf"/>
</dbReference>
<keyword evidence="7" id="KW-0206">Cytoskeleton</keyword>
<comment type="subcellular location">
    <subcellularLocation>
        <location evidence="1">Cytoplasm</location>
        <location evidence="1">Cytoskeleton</location>
    </subcellularLocation>
</comment>
<reference evidence="12 13" key="1">
    <citation type="journal article" date="2008" name="Nature">
        <title>The genome of the model beetle and pest Tribolium castaneum.</title>
        <authorList>
            <consortium name="Tribolium Genome Sequencing Consortium"/>
            <person name="Richards S."/>
            <person name="Gibbs R.A."/>
            <person name="Weinstock G.M."/>
            <person name="Brown S.J."/>
            <person name="Denell R."/>
            <person name="Beeman R.W."/>
            <person name="Gibbs R."/>
            <person name="Beeman R.W."/>
            <person name="Brown S.J."/>
            <person name="Bucher G."/>
            <person name="Friedrich M."/>
            <person name="Grimmelikhuijzen C.J."/>
            <person name="Klingler M."/>
            <person name="Lorenzen M."/>
            <person name="Richards S."/>
            <person name="Roth S."/>
            <person name="Schroder R."/>
            <person name="Tautz D."/>
            <person name="Zdobnov E.M."/>
            <person name="Muzny D."/>
            <person name="Gibbs R.A."/>
            <person name="Weinstock G.M."/>
            <person name="Attaway T."/>
            <person name="Bell S."/>
            <person name="Buhay C.J."/>
            <person name="Chandrabose M.N."/>
            <person name="Chavez D."/>
            <person name="Clerk-Blankenburg K.P."/>
            <person name="Cree A."/>
            <person name="Dao M."/>
            <person name="Davis C."/>
            <person name="Chacko J."/>
            <person name="Dinh H."/>
            <person name="Dugan-Rocha S."/>
            <person name="Fowler G."/>
            <person name="Garner T.T."/>
            <person name="Garnes J."/>
            <person name="Gnirke A."/>
            <person name="Hawes A."/>
            <person name="Hernandez J."/>
            <person name="Hines S."/>
            <person name="Holder M."/>
            <person name="Hume J."/>
            <person name="Jhangiani S.N."/>
            <person name="Joshi V."/>
            <person name="Khan Z.M."/>
            <person name="Jackson L."/>
            <person name="Kovar C."/>
            <person name="Kowis A."/>
            <person name="Lee S."/>
            <person name="Lewis L.R."/>
            <person name="Margolis J."/>
            <person name="Morgan M."/>
            <person name="Nazareth L.V."/>
            <person name="Nguyen N."/>
            <person name="Okwuonu G."/>
            <person name="Parker D."/>
            <person name="Richards S."/>
            <person name="Ruiz S.J."/>
            <person name="Santibanez J."/>
            <person name="Savard J."/>
            <person name="Scherer S.E."/>
            <person name="Schneider B."/>
            <person name="Sodergren E."/>
            <person name="Tautz D."/>
            <person name="Vattahil S."/>
            <person name="Villasana D."/>
            <person name="White C.S."/>
            <person name="Wright R."/>
            <person name="Park Y."/>
            <person name="Beeman R.W."/>
            <person name="Lord J."/>
            <person name="Oppert B."/>
            <person name="Lorenzen M."/>
            <person name="Brown S."/>
            <person name="Wang L."/>
            <person name="Savard J."/>
            <person name="Tautz D."/>
            <person name="Richards S."/>
            <person name="Weinstock G."/>
            <person name="Gibbs R.A."/>
            <person name="Liu Y."/>
            <person name="Worley K."/>
            <person name="Weinstock G."/>
            <person name="Elsik C.G."/>
            <person name="Reese J.T."/>
            <person name="Elhaik E."/>
            <person name="Landan G."/>
            <person name="Graur D."/>
            <person name="Arensburger P."/>
            <person name="Atkinson P."/>
            <person name="Beeman R.W."/>
            <person name="Beidler J."/>
            <person name="Brown S.J."/>
            <person name="Demuth J.P."/>
            <person name="Drury D.W."/>
            <person name="Du Y.Z."/>
            <person name="Fujiwara H."/>
            <person name="Lorenzen M."/>
            <person name="Maselli V."/>
            <person name="Osanai M."/>
            <person name="Park Y."/>
            <person name="Robertson H.M."/>
            <person name="Tu Z."/>
            <person name="Wang J.J."/>
            <person name="Wang S."/>
            <person name="Richards S."/>
            <person name="Song H."/>
            <person name="Zhang L."/>
            <person name="Sodergren E."/>
            <person name="Werner D."/>
            <person name="Stanke M."/>
            <person name="Morgenstern B."/>
            <person name="Solovyev V."/>
            <person name="Kosarev P."/>
            <person name="Brown G."/>
            <person name="Chen H.C."/>
            <person name="Ermolaeva O."/>
            <person name="Hlavina W."/>
            <person name="Kapustin Y."/>
            <person name="Kiryutin B."/>
            <person name="Kitts P."/>
            <person name="Maglott D."/>
            <person name="Pruitt K."/>
            <person name="Sapojnikov V."/>
            <person name="Souvorov A."/>
            <person name="Mackey A.J."/>
            <person name="Waterhouse R.M."/>
            <person name="Wyder S."/>
            <person name="Zdobnov E.M."/>
            <person name="Zdobnov E.M."/>
            <person name="Wyder S."/>
            <person name="Kriventseva E.V."/>
            <person name="Kadowaki T."/>
            <person name="Bork P."/>
            <person name="Aranda M."/>
            <person name="Bao R."/>
            <person name="Beermann A."/>
            <person name="Berns N."/>
            <person name="Bolognesi R."/>
            <person name="Bonneton F."/>
            <person name="Bopp D."/>
            <person name="Brown S.J."/>
            <person name="Bucher G."/>
            <person name="Butts T."/>
            <person name="Chaumot A."/>
            <person name="Denell R.E."/>
            <person name="Ferrier D.E."/>
            <person name="Friedrich M."/>
            <person name="Gordon C.M."/>
            <person name="Jindra M."/>
            <person name="Klingler M."/>
            <person name="Lan Q."/>
            <person name="Lattorff H.M."/>
            <person name="Laudet V."/>
            <person name="von Levetsow C."/>
            <person name="Liu Z."/>
            <person name="Lutz R."/>
            <person name="Lynch J.A."/>
            <person name="da Fonseca R.N."/>
            <person name="Posnien N."/>
            <person name="Reuter R."/>
            <person name="Roth S."/>
            <person name="Savard J."/>
            <person name="Schinko J.B."/>
            <person name="Schmitt C."/>
            <person name="Schoppmeier M."/>
            <person name="Schroder R."/>
            <person name="Shippy T.D."/>
            <person name="Simonnet F."/>
            <person name="Marques-Souza H."/>
            <person name="Tautz D."/>
            <person name="Tomoyasu Y."/>
            <person name="Trauner J."/>
            <person name="Van der Zee M."/>
            <person name="Vervoort M."/>
            <person name="Wittkopp N."/>
            <person name="Wimmer E.A."/>
            <person name="Yang X."/>
            <person name="Jones A.K."/>
            <person name="Sattelle D.B."/>
            <person name="Ebert P.R."/>
            <person name="Nelson D."/>
            <person name="Scott J.G."/>
            <person name="Beeman R.W."/>
            <person name="Muthukrishnan S."/>
            <person name="Kramer K.J."/>
            <person name="Arakane Y."/>
            <person name="Beeman R.W."/>
            <person name="Zhu Q."/>
            <person name="Hogenkamp D."/>
            <person name="Dixit R."/>
            <person name="Oppert B."/>
            <person name="Jiang H."/>
            <person name="Zou Z."/>
            <person name="Marshall J."/>
            <person name="Elpidina E."/>
            <person name="Vinokurov K."/>
            <person name="Oppert C."/>
            <person name="Zou Z."/>
            <person name="Evans J."/>
            <person name="Lu Z."/>
            <person name="Zhao P."/>
            <person name="Sumathipala N."/>
            <person name="Altincicek B."/>
            <person name="Vilcinskas A."/>
            <person name="Williams M."/>
            <person name="Hultmark D."/>
            <person name="Hetru C."/>
            <person name="Jiang H."/>
            <person name="Grimmelikhuijzen C.J."/>
            <person name="Hauser F."/>
            <person name="Cazzamali G."/>
            <person name="Williamson M."/>
            <person name="Park Y."/>
            <person name="Li B."/>
            <person name="Tanaka Y."/>
            <person name="Predel R."/>
            <person name="Neupert S."/>
            <person name="Schachtner J."/>
            <person name="Verleyen P."/>
            <person name="Raible F."/>
            <person name="Bork P."/>
            <person name="Friedrich M."/>
            <person name="Walden K.K."/>
            <person name="Robertson H.M."/>
            <person name="Angeli S."/>
            <person name="Foret S."/>
            <person name="Bucher G."/>
            <person name="Schuetz S."/>
            <person name="Maleszka R."/>
            <person name="Wimmer E.A."/>
            <person name="Beeman R.W."/>
            <person name="Lorenzen M."/>
            <person name="Tomoyasu Y."/>
            <person name="Miller S.C."/>
            <person name="Grossmann D."/>
            <person name="Bucher G."/>
        </authorList>
    </citation>
    <scope>NUCLEOTIDE SEQUENCE [LARGE SCALE GENOMIC DNA]</scope>
    <source>
        <strain evidence="12 13">Georgia GA2</strain>
    </source>
</reference>
<dbReference type="PANTHER" id="PTHR47970">
    <property type="entry name" value="KINESIN-LIKE PROTEIN KIF11"/>
    <property type="match status" value="1"/>
</dbReference>
<evidence type="ECO:0000256" key="4">
    <source>
        <dbReference type="ARBA" id="ARBA00022741"/>
    </source>
</evidence>
<evidence type="ECO:0000256" key="9">
    <source>
        <dbReference type="PROSITE-ProRule" id="PRU00283"/>
    </source>
</evidence>
<feature type="coiled-coil region" evidence="10">
    <location>
        <begin position="588"/>
        <end position="623"/>
    </location>
</feature>
<feature type="coiled-coil region" evidence="10">
    <location>
        <begin position="395"/>
        <end position="475"/>
    </location>
</feature>
<keyword evidence="6 9" id="KW-0505">Motor protein</keyword>
<dbReference type="SMART" id="SM00129">
    <property type="entry name" value="KISc"/>
    <property type="match status" value="1"/>
</dbReference>
<dbReference type="GO" id="GO:0090307">
    <property type="term" value="P:mitotic spindle assembly"/>
    <property type="evidence" value="ECO:0000318"/>
    <property type="project" value="GO_Central"/>
</dbReference>
<dbReference type="EMBL" id="KQ971326">
    <property type="protein sequence ID" value="EFA00856.2"/>
    <property type="molecule type" value="Genomic_DNA"/>
</dbReference>
<dbReference type="GO" id="GO:0008574">
    <property type="term" value="F:plus-end-directed microtubule motor activity"/>
    <property type="evidence" value="ECO:0000318"/>
    <property type="project" value="GO_Central"/>
</dbReference>
<dbReference type="PROSITE" id="PS50067">
    <property type="entry name" value="KINESIN_MOTOR_2"/>
    <property type="match status" value="1"/>
</dbReference>
<evidence type="ECO:0000256" key="3">
    <source>
        <dbReference type="ARBA" id="ARBA00022701"/>
    </source>
</evidence>
<feature type="coiled-coil region" evidence="10">
    <location>
        <begin position="344"/>
        <end position="371"/>
    </location>
</feature>
<proteinExistence type="inferred from homology"/>
<dbReference type="Gene3D" id="3.40.850.10">
    <property type="entry name" value="Kinesin motor domain"/>
    <property type="match status" value="1"/>
</dbReference>
<dbReference type="GO" id="GO:0008017">
    <property type="term" value="F:microtubule binding"/>
    <property type="evidence" value="ECO:0007669"/>
    <property type="project" value="InterPro"/>
</dbReference>
<dbReference type="PRINTS" id="PR00380">
    <property type="entry name" value="KINESINHEAVY"/>
</dbReference>
<comment type="similarity">
    <text evidence="8">Belongs to the TRAFAC class myosin-kinesin ATPase superfamily. Kinesin family. KIN-5/BimC subfamily.</text>
</comment>
<keyword evidence="13" id="KW-1185">Reference proteome</keyword>
<keyword evidence="3" id="KW-0493">Microtubule</keyword>
<evidence type="ECO:0000313" key="13">
    <source>
        <dbReference type="Proteomes" id="UP000007266"/>
    </source>
</evidence>
<dbReference type="HOGENOM" id="CLU_389971_0_0_1"/>
<dbReference type="GO" id="GO:0005876">
    <property type="term" value="C:spindle microtubule"/>
    <property type="evidence" value="ECO:0000318"/>
    <property type="project" value="GO_Central"/>
</dbReference>
<dbReference type="FunFam" id="3.40.850.10:FF:000019">
    <property type="entry name" value="Kinesin-like protein KIN-5D"/>
    <property type="match status" value="1"/>
</dbReference>
<evidence type="ECO:0000256" key="1">
    <source>
        <dbReference type="ARBA" id="ARBA00004245"/>
    </source>
</evidence>
<evidence type="ECO:0000256" key="10">
    <source>
        <dbReference type="SAM" id="Coils"/>
    </source>
</evidence>
<sequence length="642" mass="73491">MSEKKQLQPIKVFVRPRPLMPRDDKLKVSKVIRHTEARELVIKSGPIDKKYNFDHVFNENASQKEVYEAVVVPFISSIPEGYTCTIFAYGQSGTGKTHTFFGEHEVDIDSDFENDVSIGLILRAALQLFSELGKLNARTDYTVRFSFIEIVNEEVRDLLDDSNHLRVYDDPLKKGSVCLKNMTKCTVFNVHDVNDCIIAGNKLVSKNSNGGSSHVIITFTVDTRERFSNGTECIKTGRLNFVELAGSQNMTRSTQQRAKDFALTNKSLITFGNVIKAIEQKLQYVPYRESKLTRILQDSIGGNAKTCMIATFSSSSLHIDETVNTLEFAKIAKCVVNCPQINVCRKQTDLSRELQDEVERLRKLVTAARESQGFYVSAENYNKMTQEQKDNDAKIIQLLRQIRELEEHKRTLQIQNDNKNDSFLKTKLFVEDAEKQLKAKQNETKQSESRLNALAARNEEMIRNANRALDLCEKRLKEEAIYYRKYQEKCEANKTNTTLVKEINQTTSSGMKDIQQATYAYVNQQKNRFKYIAEKQRIVRQSFMDLASTIGTFKQLDAQESVKNESDDVTELIIKNIHDNTAEKLKSQKELKDVVDEEKKRFAEINEKVKQMAEETVEEVKNNVIIFGNIQSQIHDNVLSGN</sequence>
<protein>
    <submittedName>
        <fullName evidence="12">Bipolar kinesin KRP-130-like Protein</fullName>
    </submittedName>
</protein>
<dbReference type="InterPro" id="IPR047149">
    <property type="entry name" value="KIF11-like"/>
</dbReference>
<dbReference type="GO" id="GO:0051231">
    <property type="term" value="P:spindle elongation"/>
    <property type="evidence" value="ECO:0000318"/>
    <property type="project" value="GO_Central"/>
</dbReference>
<dbReference type="Proteomes" id="UP000007266">
    <property type="component" value="Linkage group 3"/>
</dbReference>
<dbReference type="PANTHER" id="PTHR47970:SF12">
    <property type="entry name" value="KINESIN FAMILY MEMBER 11"/>
    <property type="match status" value="1"/>
</dbReference>
<dbReference type="GO" id="GO:0005634">
    <property type="term" value="C:nucleus"/>
    <property type="evidence" value="ECO:0000318"/>
    <property type="project" value="GO_Central"/>
</dbReference>
<dbReference type="SUPFAM" id="SSF52540">
    <property type="entry name" value="P-loop containing nucleoside triphosphate hydrolases"/>
    <property type="match status" value="1"/>
</dbReference>
<evidence type="ECO:0000256" key="2">
    <source>
        <dbReference type="ARBA" id="ARBA00022490"/>
    </source>
</evidence>
<reference evidence="12 13" key="2">
    <citation type="journal article" date="2010" name="Nucleic Acids Res.">
        <title>BeetleBase in 2010: revisions to provide comprehensive genomic information for Tribolium castaneum.</title>
        <authorList>
            <person name="Kim H.S."/>
            <person name="Murphy T."/>
            <person name="Xia J."/>
            <person name="Caragea D."/>
            <person name="Park Y."/>
            <person name="Beeman R.W."/>
            <person name="Lorenzen M.D."/>
            <person name="Butcher S."/>
            <person name="Manak J.R."/>
            <person name="Brown S.J."/>
        </authorList>
    </citation>
    <scope>GENOME REANNOTATION</scope>
    <source>
        <strain evidence="12 13">Georgia GA2</strain>
    </source>
</reference>
<name>D6WEB2_TRICA</name>
<dbReference type="AlphaFoldDB" id="D6WEB2"/>
<keyword evidence="5 9" id="KW-0067">ATP-binding</keyword>
<evidence type="ECO:0000259" key="11">
    <source>
        <dbReference type="PROSITE" id="PS50067"/>
    </source>
</evidence>
<dbReference type="GO" id="GO:0072686">
    <property type="term" value="C:mitotic spindle"/>
    <property type="evidence" value="ECO:0000318"/>
    <property type="project" value="GO_Central"/>
</dbReference>
<dbReference type="GO" id="GO:0005524">
    <property type="term" value="F:ATP binding"/>
    <property type="evidence" value="ECO:0007669"/>
    <property type="project" value="UniProtKB-UniRule"/>
</dbReference>
<evidence type="ECO:0000256" key="8">
    <source>
        <dbReference type="ARBA" id="ARBA00034704"/>
    </source>
</evidence>
<feature type="binding site" evidence="9">
    <location>
        <begin position="90"/>
        <end position="97"/>
    </location>
    <ligand>
        <name>ATP</name>
        <dbReference type="ChEBI" id="CHEBI:30616"/>
    </ligand>
</feature>
<dbReference type="eggNOG" id="KOG0243">
    <property type="taxonomic scope" value="Eukaryota"/>
</dbReference>
<dbReference type="OMA" id="HMKESTI"/>
<dbReference type="STRING" id="7070.D6WEB2"/>
<accession>D6WEB2</accession>
<dbReference type="InterPro" id="IPR027417">
    <property type="entry name" value="P-loop_NTPase"/>
</dbReference>
<keyword evidence="10" id="KW-0175">Coiled coil</keyword>